<organism evidence="2">
    <name type="scientific">Chromera velia CCMP2878</name>
    <dbReference type="NCBI Taxonomy" id="1169474"/>
    <lineage>
        <taxon>Eukaryota</taxon>
        <taxon>Sar</taxon>
        <taxon>Alveolata</taxon>
        <taxon>Colpodellida</taxon>
        <taxon>Chromeraceae</taxon>
        <taxon>Chromera</taxon>
    </lineage>
</organism>
<accession>A0A0G4F329</accession>
<feature type="compositionally biased region" description="Basic residues" evidence="1">
    <location>
        <begin position="322"/>
        <end position="334"/>
    </location>
</feature>
<feature type="region of interest" description="Disordered" evidence="1">
    <location>
        <begin position="271"/>
        <end position="346"/>
    </location>
</feature>
<evidence type="ECO:0000256" key="1">
    <source>
        <dbReference type="SAM" id="MobiDB-lite"/>
    </source>
</evidence>
<dbReference type="EMBL" id="CDMZ01000089">
    <property type="protein sequence ID" value="CEM06449.1"/>
    <property type="molecule type" value="Genomic_DNA"/>
</dbReference>
<gene>
    <name evidence="2" type="ORF">Cvel_14910</name>
</gene>
<dbReference type="PhylomeDB" id="A0A0G4F329"/>
<dbReference type="VEuPathDB" id="CryptoDB:Cvel_14910"/>
<sequence>MAGDGRDVRIVGAVGFVCTGESVAGVQFVVLFPAKLRYHGKGGRDSLVTRMQKNYSRGACCIRQVRPNSLLSEFAQALLARRERKLASTASNVEFASSAIKAKVQARAKAALSPPPVPMVSCGNCVKTAVAVARASTNDAAMNAKSVEAAEYATMENAVTVARIVGGVGFVNTGGVVVSAKSVCVSMGTPAALARIVHQRTSVHTVGVKISAKSVVAPGSVNTVSDATGARPVRDLESVNTAGVVTGVRNVGSAVFASMENAPTAALAVRARGRRGERRSREGPRVTPEICREGGKVSSLKKQGTRMGSGLRNPKKVERSSKRLGKTVKSRGRPKHTDSYMQLSSI</sequence>
<evidence type="ECO:0000313" key="2">
    <source>
        <dbReference type="EMBL" id="CEM06449.1"/>
    </source>
</evidence>
<reference evidence="2" key="1">
    <citation type="submission" date="2014-11" db="EMBL/GenBank/DDBJ databases">
        <authorList>
            <person name="Otto D Thomas"/>
            <person name="Naeem Raeece"/>
        </authorList>
    </citation>
    <scope>NUCLEOTIDE SEQUENCE</scope>
</reference>
<feature type="compositionally biased region" description="Basic and acidic residues" evidence="1">
    <location>
        <begin position="279"/>
        <end position="295"/>
    </location>
</feature>
<protein>
    <submittedName>
        <fullName evidence="2">Uncharacterized protein</fullName>
    </submittedName>
</protein>
<name>A0A0G4F329_9ALVE</name>
<dbReference type="AlphaFoldDB" id="A0A0G4F329"/>
<proteinExistence type="predicted"/>